<protein>
    <recommendedName>
        <fullName evidence="3">SRPBCC family protein</fullName>
    </recommendedName>
</protein>
<comment type="caution">
    <text evidence="1">The sequence shown here is derived from an EMBL/GenBank/DDBJ whole genome shotgun (WGS) entry which is preliminary data.</text>
</comment>
<dbReference type="InterPro" id="IPR019587">
    <property type="entry name" value="Polyketide_cyclase/dehydratase"/>
</dbReference>
<dbReference type="EMBL" id="BONY01000010">
    <property type="protein sequence ID" value="GIH03978.1"/>
    <property type="molecule type" value="Genomic_DNA"/>
</dbReference>
<keyword evidence="2" id="KW-1185">Reference proteome</keyword>
<dbReference type="Gene3D" id="3.30.530.20">
    <property type="match status" value="1"/>
</dbReference>
<dbReference type="CDD" id="cd07821">
    <property type="entry name" value="PYR_PYL_RCAR_like"/>
    <property type="match status" value="1"/>
</dbReference>
<reference evidence="1" key="1">
    <citation type="submission" date="2021-01" db="EMBL/GenBank/DDBJ databases">
        <title>Whole genome shotgun sequence of Rhizocola hellebori NBRC 109834.</title>
        <authorList>
            <person name="Komaki H."/>
            <person name="Tamura T."/>
        </authorList>
    </citation>
    <scope>NUCLEOTIDE SEQUENCE</scope>
    <source>
        <strain evidence="1">NBRC 109834</strain>
    </source>
</reference>
<dbReference type="SUPFAM" id="SSF55961">
    <property type="entry name" value="Bet v1-like"/>
    <property type="match status" value="1"/>
</dbReference>
<accession>A0A8J3Q4T7</accession>
<dbReference type="RefSeq" id="WP_203907876.1">
    <property type="nucleotide sequence ID" value="NZ_BONY01000010.1"/>
</dbReference>
<name>A0A8J3Q4T7_9ACTN</name>
<evidence type="ECO:0008006" key="3">
    <source>
        <dbReference type="Google" id="ProtNLM"/>
    </source>
</evidence>
<sequence>MATVRVEATISVAAHRVWDAVADVGAVHRRLLPGRVANARIEGDIRILTMPDGSQIRELIVSIDHSLRRMAYTVVEGQRLPLAYHHAAFQVFDDGERCRLVWLTDVLPHAMEAAVRARVERGIAEIAQTLEAGDA</sequence>
<proteinExistence type="predicted"/>
<dbReference type="AlphaFoldDB" id="A0A8J3Q4T7"/>
<dbReference type="InterPro" id="IPR023393">
    <property type="entry name" value="START-like_dom_sf"/>
</dbReference>
<dbReference type="Proteomes" id="UP000612899">
    <property type="component" value="Unassembled WGS sequence"/>
</dbReference>
<evidence type="ECO:0000313" key="1">
    <source>
        <dbReference type="EMBL" id="GIH03978.1"/>
    </source>
</evidence>
<gene>
    <name evidence="1" type="ORF">Rhe02_20450</name>
</gene>
<dbReference type="Pfam" id="PF10604">
    <property type="entry name" value="Polyketide_cyc2"/>
    <property type="match status" value="1"/>
</dbReference>
<evidence type="ECO:0000313" key="2">
    <source>
        <dbReference type="Proteomes" id="UP000612899"/>
    </source>
</evidence>
<organism evidence="1 2">
    <name type="scientific">Rhizocola hellebori</name>
    <dbReference type="NCBI Taxonomy" id="1392758"/>
    <lineage>
        <taxon>Bacteria</taxon>
        <taxon>Bacillati</taxon>
        <taxon>Actinomycetota</taxon>
        <taxon>Actinomycetes</taxon>
        <taxon>Micromonosporales</taxon>
        <taxon>Micromonosporaceae</taxon>
        <taxon>Rhizocola</taxon>
    </lineage>
</organism>